<sequence length="326" mass="36001">MSTSDFLPLGIDISKKKIDCALMLGTKFKNKVFANTPEGFAGLCAWIDQHAQGPVHVCMEATGIYWEAVAVHLANAGHRVSVINPALAKAHAQSLGLRSKTDAIDARALADYCQRRQPALWIAPSLSEQRLKALVLRLQGLVAMRAEEKNRTESARDSVRDSLDKHLQWLDDEIKRIEQQISQTLDDDPTLRGKRELLASIPGVGERTLAILLAYGLGSERFDKGRQFVAFAGLSVREHESGSSVRGKPRLSKVGHSRLRSALYMPSMVALYKTDWGRRYRDRLAGNGKPAKVIIGAMMRKLVHVAFGVLKSGRKFDPELHIACAG</sequence>
<feature type="domain" description="Transposase IS116/IS110/IS902 C-terminal" evidence="3">
    <location>
        <begin position="196"/>
        <end position="280"/>
    </location>
</feature>
<name>A0A7U7EJH9_9GAMM</name>
<proteinExistence type="predicted"/>
<evidence type="ECO:0000259" key="2">
    <source>
        <dbReference type="Pfam" id="PF01548"/>
    </source>
</evidence>
<dbReference type="GO" id="GO:0006313">
    <property type="term" value="P:DNA transposition"/>
    <property type="evidence" value="ECO:0007669"/>
    <property type="project" value="InterPro"/>
</dbReference>
<dbReference type="GO" id="GO:0004803">
    <property type="term" value="F:transposase activity"/>
    <property type="evidence" value="ECO:0007669"/>
    <property type="project" value="InterPro"/>
</dbReference>
<accession>A0A7U7EJH9</accession>
<dbReference type="AlphaFoldDB" id="A0A7U7EJH9"/>
<protein>
    <submittedName>
        <fullName evidence="4">IS110 family transposase ISCro4</fullName>
    </submittedName>
</protein>
<organism evidence="4 5">
    <name type="scientific">Zestomonas carbonaria</name>
    <dbReference type="NCBI Taxonomy" id="2762745"/>
    <lineage>
        <taxon>Bacteria</taxon>
        <taxon>Pseudomonadati</taxon>
        <taxon>Pseudomonadota</taxon>
        <taxon>Gammaproteobacteria</taxon>
        <taxon>Pseudomonadales</taxon>
        <taxon>Pseudomonadaceae</taxon>
        <taxon>Zestomonas</taxon>
    </lineage>
</organism>
<dbReference type="GO" id="GO:0003677">
    <property type="term" value="F:DNA binding"/>
    <property type="evidence" value="ECO:0007669"/>
    <property type="project" value="InterPro"/>
</dbReference>
<dbReference type="RefSeq" id="WP_187669147.1">
    <property type="nucleotide sequence ID" value="NZ_CAJFCI010000006.1"/>
</dbReference>
<feature type="coiled-coil region" evidence="1">
    <location>
        <begin position="160"/>
        <end position="187"/>
    </location>
</feature>
<dbReference type="PANTHER" id="PTHR33055:SF3">
    <property type="entry name" value="PUTATIVE TRANSPOSASE FOR IS117-RELATED"/>
    <property type="match status" value="1"/>
</dbReference>
<dbReference type="Pfam" id="PF01548">
    <property type="entry name" value="DEDD_Tnp_IS110"/>
    <property type="match status" value="1"/>
</dbReference>
<keyword evidence="1" id="KW-0175">Coiled coil</keyword>
<reference evidence="4 5" key="1">
    <citation type="submission" date="2020-08" db="EMBL/GenBank/DDBJ databases">
        <authorList>
            <person name="Criscuolo A."/>
        </authorList>
    </citation>
    <scope>NUCLEOTIDE SEQUENCE [LARGE SCALE GENOMIC DNA]</scope>
    <source>
        <strain evidence="4">CIP111764</strain>
    </source>
</reference>
<dbReference type="Proteomes" id="UP000583387">
    <property type="component" value="Unassembled WGS sequence"/>
</dbReference>
<comment type="caution">
    <text evidence="4">The sequence shown here is derived from an EMBL/GenBank/DDBJ whole genome shotgun (WGS) entry which is preliminary data.</text>
</comment>
<keyword evidence="5" id="KW-1185">Reference proteome</keyword>
<dbReference type="InterPro" id="IPR047650">
    <property type="entry name" value="Transpos_IS110"/>
</dbReference>
<dbReference type="InterPro" id="IPR003346">
    <property type="entry name" value="Transposase_20"/>
</dbReference>
<evidence type="ECO:0000313" key="4">
    <source>
        <dbReference type="EMBL" id="CAD5105748.1"/>
    </source>
</evidence>
<gene>
    <name evidence="4" type="ORF">PSEWESI4_00003</name>
</gene>
<dbReference type="Pfam" id="PF02371">
    <property type="entry name" value="Transposase_20"/>
    <property type="match status" value="1"/>
</dbReference>
<dbReference type="EMBL" id="CAJFCI010000006">
    <property type="protein sequence ID" value="CAD5105748.1"/>
    <property type="molecule type" value="Genomic_DNA"/>
</dbReference>
<evidence type="ECO:0000259" key="3">
    <source>
        <dbReference type="Pfam" id="PF02371"/>
    </source>
</evidence>
<dbReference type="InterPro" id="IPR002525">
    <property type="entry name" value="Transp_IS110-like_N"/>
</dbReference>
<feature type="domain" description="Transposase IS110-like N-terminal" evidence="2">
    <location>
        <begin position="9"/>
        <end position="154"/>
    </location>
</feature>
<dbReference type="PANTHER" id="PTHR33055">
    <property type="entry name" value="TRANSPOSASE FOR INSERTION SEQUENCE ELEMENT IS1111A"/>
    <property type="match status" value="1"/>
</dbReference>
<evidence type="ECO:0000256" key="1">
    <source>
        <dbReference type="SAM" id="Coils"/>
    </source>
</evidence>
<evidence type="ECO:0000313" key="5">
    <source>
        <dbReference type="Proteomes" id="UP000583387"/>
    </source>
</evidence>